<evidence type="ECO:0000259" key="5">
    <source>
        <dbReference type="Pfam" id="PF02518"/>
    </source>
</evidence>
<dbReference type="CDD" id="cd16917">
    <property type="entry name" value="HATPase_UhpB-NarQ-NarX-like"/>
    <property type="match status" value="1"/>
</dbReference>
<feature type="transmembrane region" description="Helical" evidence="4">
    <location>
        <begin position="114"/>
        <end position="130"/>
    </location>
</feature>
<evidence type="ECO:0000313" key="8">
    <source>
        <dbReference type="Proteomes" id="UP001205560"/>
    </source>
</evidence>
<evidence type="ECO:0000256" key="3">
    <source>
        <dbReference type="ARBA" id="ARBA00023012"/>
    </source>
</evidence>
<accession>A0ABT2A4P1</accession>
<name>A0ABT2A4P1_9BURK</name>
<dbReference type="Pfam" id="PF07730">
    <property type="entry name" value="HisKA_3"/>
    <property type="match status" value="1"/>
</dbReference>
<dbReference type="Pfam" id="PF02518">
    <property type="entry name" value="HATPase_c"/>
    <property type="match status" value="1"/>
</dbReference>
<proteinExistence type="predicted"/>
<keyword evidence="1" id="KW-0808">Transferase</keyword>
<evidence type="ECO:0000256" key="1">
    <source>
        <dbReference type="ARBA" id="ARBA00022679"/>
    </source>
</evidence>
<feature type="transmembrane region" description="Helical" evidence="4">
    <location>
        <begin position="136"/>
        <end position="157"/>
    </location>
</feature>
<evidence type="ECO:0000256" key="2">
    <source>
        <dbReference type="ARBA" id="ARBA00022777"/>
    </source>
</evidence>
<dbReference type="SUPFAM" id="SSF55874">
    <property type="entry name" value="ATPase domain of HSP90 chaperone/DNA topoisomerase II/histidine kinase"/>
    <property type="match status" value="1"/>
</dbReference>
<keyword evidence="4" id="KW-0472">Membrane</keyword>
<keyword evidence="4" id="KW-1133">Transmembrane helix</keyword>
<feature type="transmembrane region" description="Helical" evidence="4">
    <location>
        <begin position="20"/>
        <end position="37"/>
    </location>
</feature>
<evidence type="ECO:0000313" key="7">
    <source>
        <dbReference type="EMBL" id="MCS0589062.1"/>
    </source>
</evidence>
<keyword evidence="8" id="KW-1185">Reference proteome</keyword>
<protein>
    <submittedName>
        <fullName evidence="7">Sensor histidine kinase</fullName>
    </submittedName>
</protein>
<evidence type="ECO:0000259" key="6">
    <source>
        <dbReference type="Pfam" id="PF07730"/>
    </source>
</evidence>
<keyword evidence="4" id="KW-0812">Transmembrane</keyword>
<sequence>MERFKRVLAGPWVPADMGKLPYLWATSLAFLLFKYFYSEVSALELAMLGLSVALFLPLYLVSFWTGGRNAVLCILGACVFGMLWAPHNNGAGTFFIFAAGMCGRLAPGRNAPRMLILVLGLATATGYLLAENGPSFLLAPWAVGLSVGVASIMEGGLRASRKQLLRKQEEVEHIARIAERERISRDLHDLLGHSLSLIALKAELAGKLAGRDVDACKREIADIEASARRALAEVRTAVTGYRDSGLPGALASARASLAAAGVALHEEVQPQFQQNVLPPALEHVLALTLREAVTNVVRHAGASRCTLRLALEEGSAVLRVTDDGDRLRAGDEVRVGNGLTGMRERAVSAGGRLVVSVENGLRLELRLPVKDREGETA</sequence>
<gene>
    <name evidence="7" type="ORF">NX782_07575</name>
</gene>
<organism evidence="7 8">
    <name type="scientific">Massilia norwichensis</name>
    <dbReference type="NCBI Taxonomy" id="1442366"/>
    <lineage>
        <taxon>Bacteria</taxon>
        <taxon>Pseudomonadati</taxon>
        <taxon>Pseudomonadota</taxon>
        <taxon>Betaproteobacteria</taxon>
        <taxon>Burkholderiales</taxon>
        <taxon>Oxalobacteraceae</taxon>
        <taxon>Telluria group</taxon>
        <taxon>Massilia</taxon>
    </lineage>
</organism>
<evidence type="ECO:0000256" key="4">
    <source>
        <dbReference type="SAM" id="Phobius"/>
    </source>
</evidence>
<dbReference type="InterPro" id="IPR036890">
    <property type="entry name" value="HATPase_C_sf"/>
</dbReference>
<dbReference type="PANTHER" id="PTHR24421:SF63">
    <property type="entry name" value="SENSOR HISTIDINE KINASE DESK"/>
    <property type="match status" value="1"/>
</dbReference>
<keyword evidence="3" id="KW-0902">Two-component regulatory system</keyword>
<dbReference type="EMBL" id="JANUGX010000006">
    <property type="protein sequence ID" value="MCS0589062.1"/>
    <property type="molecule type" value="Genomic_DNA"/>
</dbReference>
<dbReference type="Gene3D" id="3.30.565.10">
    <property type="entry name" value="Histidine kinase-like ATPase, C-terminal domain"/>
    <property type="match status" value="1"/>
</dbReference>
<feature type="domain" description="Histidine kinase/HSP90-like ATPase" evidence="5">
    <location>
        <begin position="285"/>
        <end position="370"/>
    </location>
</feature>
<feature type="domain" description="Signal transduction histidine kinase subgroup 3 dimerisation and phosphoacceptor" evidence="6">
    <location>
        <begin position="179"/>
        <end position="245"/>
    </location>
</feature>
<dbReference type="Gene3D" id="1.20.5.1930">
    <property type="match status" value="1"/>
</dbReference>
<feature type="transmembrane region" description="Helical" evidence="4">
    <location>
        <begin position="69"/>
        <end position="85"/>
    </location>
</feature>
<dbReference type="GO" id="GO:0016301">
    <property type="term" value="F:kinase activity"/>
    <property type="evidence" value="ECO:0007669"/>
    <property type="project" value="UniProtKB-KW"/>
</dbReference>
<dbReference type="InterPro" id="IPR011712">
    <property type="entry name" value="Sig_transdc_His_kin_sub3_dim/P"/>
</dbReference>
<feature type="transmembrane region" description="Helical" evidence="4">
    <location>
        <begin position="43"/>
        <end position="62"/>
    </location>
</feature>
<dbReference type="InterPro" id="IPR003594">
    <property type="entry name" value="HATPase_dom"/>
</dbReference>
<dbReference type="Proteomes" id="UP001205560">
    <property type="component" value="Unassembled WGS sequence"/>
</dbReference>
<dbReference type="RefSeq" id="WP_258844832.1">
    <property type="nucleotide sequence ID" value="NZ_JANUGX010000006.1"/>
</dbReference>
<comment type="caution">
    <text evidence="7">The sequence shown here is derived from an EMBL/GenBank/DDBJ whole genome shotgun (WGS) entry which is preliminary data.</text>
</comment>
<keyword evidence="2 7" id="KW-0418">Kinase</keyword>
<reference evidence="7 8" key="1">
    <citation type="submission" date="2022-08" db="EMBL/GenBank/DDBJ databases">
        <title>Reclassification of Massilia species as members of the genera Telluria, Duganella, Pseudoduganella, Mokoshia gen. nov. and Zemynaea gen. nov. using orthogonal and non-orthogonal genome-based approaches.</title>
        <authorList>
            <person name="Bowman J.P."/>
        </authorList>
    </citation>
    <scope>NUCLEOTIDE SEQUENCE [LARGE SCALE GENOMIC DNA]</scope>
    <source>
        <strain evidence="7 8">LMG 28164</strain>
    </source>
</reference>
<dbReference type="InterPro" id="IPR050482">
    <property type="entry name" value="Sensor_HK_TwoCompSys"/>
</dbReference>
<dbReference type="PANTHER" id="PTHR24421">
    <property type="entry name" value="NITRATE/NITRITE SENSOR PROTEIN NARX-RELATED"/>
    <property type="match status" value="1"/>
</dbReference>